<gene>
    <name evidence="2" type="ORF">C3942_16950</name>
</gene>
<protein>
    <recommendedName>
        <fullName evidence="1">Antitoxin Xre/MbcA/ParS-like toxin-binding domain-containing protein</fullName>
    </recommendedName>
</protein>
<dbReference type="AlphaFoldDB" id="A0A2S5TCY4"/>
<dbReference type="Proteomes" id="UP000238220">
    <property type="component" value="Unassembled WGS sequence"/>
</dbReference>
<dbReference type="OrthoDB" id="5918037at2"/>
<name>A0A2S5TCY4_9GAMM</name>
<dbReference type="RefSeq" id="WP_104231547.1">
    <property type="nucleotide sequence ID" value="NZ_PSNW01000010.1"/>
</dbReference>
<comment type="caution">
    <text evidence="2">The sequence shown here is derived from an EMBL/GenBank/DDBJ whole genome shotgun (WGS) entry which is preliminary data.</text>
</comment>
<accession>A0A2S5TCY4</accession>
<organism evidence="2 3">
    <name type="scientific">Solimonas fluminis</name>
    <dbReference type="NCBI Taxonomy" id="2086571"/>
    <lineage>
        <taxon>Bacteria</taxon>
        <taxon>Pseudomonadati</taxon>
        <taxon>Pseudomonadota</taxon>
        <taxon>Gammaproteobacteria</taxon>
        <taxon>Nevskiales</taxon>
        <taxon>Nevskiaceae</taxon>
        <taxon>Solimonas</taxon>
    </lineage>
</organism>
<reference evidence="2 3" key="1">
    <citation type="submission" date="2018-02" db="EMBL/GenBank/DDBJ databases">
        <title>Genome sequencing of Solimonas sp. HR-BB.</title>
        <authorList>
            <person name="Lee Y."/>
            <person name="Jeon C.O."/>
        </authorList>
    </citation>
    <scope>NUCLEOTIDE SEQUENCE [LARGE SCALE GENOMIC DNA]</scope>
    <source>
        <strain evidence="2 3">HR-BB</strain>
    </source>
</reference>
<sequence>MKVKAMARPGLVLDLMDQLREASEERGRWASEKEKLHAGTSLPKAQPADDLLVVAAMSCAMTVFRDLQAAQAWLTRECQALGFVRPLDLLAECDGFSRALAELVRLQKNIDT</sequence>
<dbReference type="EMBL" id="PSNW01000010">
    <property type="protein sequence ID" value="PPE72737.1"/>
    <property type="molecule type" value="Genomic_DNA"/>
</dbReference>
<evidence type="ECO:0000313" key="3">
    <source>
        <dbReference type="Proteomes" id="UP000238220"/>
    </source>
</evidence>
<keyword evidence="3" id="KW-1185">Reference proteome</keyword>
<feature type="domain" description="Antitoxin Xre/MbcA/ParS-like toxin-binding" evidence="1">
    <location>
        <begin position="60"/>
        <end position="106"/>
    </location>
</feature>
<dbReference type="InterPro" id="IPR024467">
    <property type="entry name" value="Xre/MbcA/ParS-like_toxin-bd"/>
</dbReference>
<dbReference type="Pfam" id="PF09722">
    <property type="entry name" value="Xre_MbcA_ParS_C"/>
    <property type="match status" value="1"/>
</dbReference>
<evidence type="ECO:0000259" key="1">
    <source>
        <dbReference type="Pfam" id="PF09722"/>
    </source>
</evidence>
<evidence type="ECO:0000313" key="2">
    <source>
        <dbReference type="EMBL" id="PPE72737.1"/>
    </source>
</evidence>
<proteinExistence type="predicted"/>